<reference evidence="2 4" key="2">
    <citation type="submission" date="2015-12" db="EMBL/GenBank/DDBJ databases">
        <authorList>
            <person name="Lauer A."/>
            <person name="Humrighouse B."/>
            <person name="Loparev V."/>
            <person name="Shewmaker P.L."/>
            <person name="Whitney A.M."/>
            <person name="McLaughlin R.W."/>
        </authorList>
    </citation>
    <scope>NUCLEOTIDE SEQUENCE [LARGE SCALE GENOMIC DNA]</scope>
    <source>
        <strain evidence="2 4">LMG 23085</strain>
    </source>
</reference>
<gene>
    <name evidence="2" type="ORF">ATZ33_06685</name>
    <name evidence="3" type="ORF">RV15_GL000376</name>
</gene>
<dbReference type="Proteomes" id="UP000183039">
    <property type="component" value="Unassembled WGS sequence"/>
</dbReference>
<reference evidence="3 5" key="1">
    <citation type="submission" date="2014-12" db="EMBL/GenBank/DDBJ databases">
        <title>Draft genome sequences of 29 type strains of Enterococci.</title>
        <authorList>
            <person name="Zhong Z."/>
            <person name="Sun Z."/>
            <person name="Liu W."/>
            <person name="Zhang W."/>
            <person name="Zhang H."/>
        </authorList>
    </citation>
    <scope>NUCLEOTIDE SEQUENCE [LARGE SCALE GENOMIC DNA]</scope>
    <source>
        <strain evidence="3 5">DSM 22801</strain>
    </source>
</reference>
<dbReference type="EMBL" id="JXLC01000011">
    <property type="protein sequence ID" value="OJG91709.1"/>
    <property type="molecule type" value="Genomic_DNA"/>
</dbReference>
<dbReference type="SUPFAM" id="SSF88659">
    <property type="entry name" value="Sigma3 and sigma4 domains of RNA polymerase sigma factors"/>
    <property type="match status" value="1"/>
</dbReference>
<sequence>MANTPNDNKLKKYIHIGIHYHANNYYRKKNSYLARAILTDFQDFDPINFSIDSYFVLTNIQMIDKKNLEGYFDNEQLIQAVKELSEKEKNFLFEKFIVGKSDTVIAKEKNLSQQAISIYKKRLLKKLKVLMKR</sequence>
<dbReference type="OrthoDB" id="2186325at2"/>
<proteinExistence type="predicted"/>
<evidence type="ECO:0000313" key="5">
    <source>
        <dbReference type="Proteomes" id="UP000183039"/>
    </source>
</evidence>
<dbReference type="RefSeq" id="WP_071877713.1">
    <property type="nucleotide sequence ID" value="NZ_JXLC01000011.1"/>
</dbReference>
<evidence type="ECO:0000259" key="1">
    <source>
        <dbReference type="Pfam" id="PF00196"/>
    </source>
</evidence>
<evidence type="ECO:0000313" key="3">
    <source>
        <dbReference type="EMBL" id="OJG91709.1"/>
    </source>
</evidence>
<accession>A0A0S3KAH2</accession>
<dbReference type="Pfam" id="PF00196">
    <property type="entry name" value="GerE"/>
    <property type="match status" value="1"/>
</dbReference>
<name>A0A0S3KAH2_9ENTE</name>
<dbReference type="InterPro" id="IPR013324">
    <property type="entry name" value="RNA_pol_sigma_r3/r4-like"/>
</dbReference>
<dbReference type="KEGG" id="ess:ATZ33_06685"/>
<protein>
    <submittedName>
        <fullName evidence="3">Sigma-70 family RNA polymerase sigma factor</fullName>
    </submittedName>
</protein>
<feature type="domain" description="HTH luxR-type" evidence="1">
    <location>
        <begin position="83"/>
        <end position="129"/>
    </location>
</feature>
<evidence type="ECO:0000313" key="4">
    <source>
        <dbReference type="Proteomes" id="UP000065511"/>
    </source>
</evidence>
<dbReference type="GO" id="GO:0006355">
    <property type="term" value="P:regulation of DNA-templated transcription"/>
    <property type="evidence" value="ECO:0007669"/>
    <property type="project" value="InterPro"/>
</dbReference>
<organism evidence="3 5">
    <name type="scientific">Enterococcus silesiacus</name>
    <dbReference type="NCBI Taxonomy" id="332949"/>
    <lineage>
        <taxon>Bacteria</taxon>
        <taxon>Bacillati</taxon>
        <taxon>Bacillota</taxon>
        <taxon>Bacilli</taxon>
        <taxon>Lactobacillales</taxon>
        <taxon>Enterococcaceae</taxon>
        <taxon>Enterococcus</taxon>
    </lineage>
</organism>
<keyword evidence="4" id="KW-1185">Reference proteome</keyword>
<dbReference type="AlphaFoldDB" id="A0A0S3KAH2"/>
<dbReference type="EMBL" id="CP013614">
    <property type="protein sequence ID" value="ALS01065.1"/>
    <property type="molecule type" value="Genomic_DNA"/>
</dbReference>
<evidence type="ECO:0000313" key="2">
    <source>
        <dbReference type="EMBL" id="ALS01065.1"/>
    </source>
</evidence>
<dbReference type="InterPro" id="IPR000792">
    <property type="entry name" value="Tscrpt_reg_LuxR_C"/>
</dbReference>
<dbReference type="Proteomes" id="UP000065511">
    <property type="component" value="Chromosome"/>
</dbReference>